<dbReference type="RefSeq" id="WP_304560652.1">
    <property type="nucleotide sequence ID" value="NZ_JAUQSZ010000004.1"/>
</dbReference>
<dbReference type="EMBL" id="JAUQSZ010000004">
    <property type="protein sequence ID" value="MDO7842185.1"/>
    <property type="molecule type" value="Genomic_DNA"/>
</dbReference>
<dbReference type="Gene3D" id="3.40.50.720">
    <property type="entry name" value="NAD(P)-binding Rossmann-like Domain"/>
    <property type="match status" value="1"/>
</dbReference>
<sequence length="251" mass="25762">MTGTDVRRVALITGGARGLGRAVGEALAAEGAALFLVDILGDRLATTKAELTAQGFTVETFTADIAERAQCIAAVEAAVAAYGRLDVLCNVAAIVRFNHATDVPEAEYARVMAVNAAAPFWFCQAAIPHLIETRGNIVNVASQAGLMGCPYIVPYAASKGAVVQMTKSLAMEYMDAPIRINAVCPGTMATEIGEGNTMPEGIDMAKVLRYSGQRPATQASEVAALIAFVASPAASAVQGAILTADGGVTAG</sequence>
<dbReference type="Pfam" id="PF00106">
    <property type="entry name" value="adh_short"/>
    <property type="match status" value="1"/>
</dbReference>
<dbReference type="EC" id="1.-.-.-" evidence="2"/>
<dbReference type="InterPro" id="IPR002347">
    <property type="entry name" value="SDR_fam"/>
</dbReference>
<dbReference type="PANTHER" id="PTHR43975:SF2">
    <property type="entry name" value="EG:BACR7A4.14 PROTEIN-RELATED"/>
    <property type="match status" value="1"/>
</dbReference>
<comment type="caution">
    <text evidence="2">The sequence shown here is derived from an EMBL/GenBank/DDBJ whole genome shotgun (WGS) entry which is preliminary data.</text>
</comment>
<gene>
    <name evidence="2" type="ORF">Q5H94_07595</name>
</gene>
<keyword evidence="2" id="KW-0560">Oxidoreductase</keyword>
<organism evidence="2 3">
    <name type="scientific">Sphingomonas immobilis</name>
    <dbReference type="NCBI Taxonomy" id="3063997"/>
    <lineage>
        <taxon>Bacteria</taxon>
        <taxon>Pseudomonadati</taxon>
        <taxon>Pseudomonadota</taxon>
        <taxon>Alphaproteobacteria</taxon>
        <taxon>Sphingomonadales</taxon>
        <taxon>Sphingomonadaceae</taxon>
        <taxon>Sphingomonas</taxon>
    </lineage>
</organism>
<reference evidence="2" key="1">
    <citation type="submission" date="2023-07" db="EMBL/GenBank/DDBJ databases">
        <authorList>
            <person name="Kim M.K."/>
        </authorList>
    </citation>
    <scope>NUCLEOTIDE SEQUENCE</scope>
    <source>
        <strain evidence="2">CA1-15</strain>
    </source>
</reference>
<dbReference type="InterPro" id="IPR020904">
    <property type="entry name" value="Sc_DH/Rdtase_CS"/>
</dbReference>
<dbReference type="Proteomes" id="UP001176468">
    <property type="component" value="Unassembled WGS sequence"/>
</dbReference>
<evidence type="ECO:0000256" key="1">
    <source>
        <dbReference type="RuleBase" id="RU000363"/>
    </source>
</evidence>
<evidence type="ECO:0000313" key="3">
    <source>
        <dbReference type="Proteomes" id="UP001176468"/>
    </source>
</evidence>
<dbReference type="PRINTS" id="PR00081">
    <property type="entry name" value="GDHRDH"/>
</dbReference>
<proteinExistence type="inferred from homology"/>
<keyword evidence="3" id="KW-1185">Reference proteome</keyword>
<name>A0ABT8ZX87_9SPHN</name>
<evidence type="ECO:0000313" key="2">
    <source>
        <dbReference type="EMBL" id="MDO7842185.1"/>
    </source>
</evidence>
<accession>A0ABT8ZX87</accession>
<protein>
    <submittedName>
        <fullName evidence="2">SDR family oxidoreductase</fullName>
        <ecNumber evidence="2">1.-.-.-</ecNumber>
    </submittedName>
</protein>
<comment type="similarity">
    <text evidence="1">Belongs to the short-chain dehydrogenases/reductases (SDR) family.</text>
</comment>
<dbReference type="PROSITE" id="PS00061">
    <property type="entry name" value="ADH_SHORT"/>
    <property type="match status" value="1"/>
</dbReference>
<dbReference type="InterPro" id="IPR036291">
    <property type="entry name" value="NAD(P)-bd_dom_sf"/>
</dbReference>
<dbReference type="SUPFAM" id="SSF51735">
    <property type="entry name" value="NAD(P)-binding Rossmann-fold domains"/>
    <property type="match status" value="1"/>
</dbReference>
<dbReference type="CDD" id="cd05233">
    <property type="entry name" value="SDR_c"/>
    <property type="match status" value="1"/>
</dbReference>
<dbReference type="GO" id="GO:0016491">
    <property type="term" value="F:oxidoreductase activity"/>
    <property type="evidence" value="ECO:0007669"/>
    <property type="project" value="UniProtKB-KW"/>
</dbReference>
<dbReference type="PANTHER" id="PTHR43975">
    <property type="entry name" value="ZGC:101858"/>
    <property type="match status" value="1"/>
</dbReference>
<dbReference type="PRINTS" id="PR00080">
    <property type="entry name" value="SDRFAMILY"/>
</dbReference>